<comment type="subcellular location">
    <subcellularLocation>
        <location evidence="1">Cell membrane</location>
        <topology evidence="1">Multi-pass membrane protein</topology>
    </subcellularLocation>
</comment>
<dbReference type="EMBL" id="FRDN01000005">
    <property type="protein sequence ID" value="SHN65787.1"/>
    <property type="molecule type" value="Genomic_DNA"/>
</dbReference>
<reference evidence="9" key="1">
    <citation type="submission" date="2016-12" db="EMBL/GenBank/DDBJ databases">
        <authorList>
            <person name="Varghese N."/>
            <person name="Submissions S."/>
        </authorList>
    </citation>
    <scope>NUCLEOTIDE SEQUENCE [LARGE SCALE GENOMIC DNA]</scope>
    <source>
        <strain evidence="9">DSM 11544</strain>
    </source>
</reference>
<keyword evidence="9" id="KW-1185">Reference proteome</keyword>
<keyword evidence="2" id="KW-0813">Transport</keyword>
<dbReference type="SUPFAM" id="SSF103473">
    <property type="entry name" value="MFS general substrate transporter"/>
    <property type="match status" value="1"/>
</dbReference>
<dbReference type="InterPro" id="IPR011701">
    <property type="entry name" value="MFS"/>
</dbReference>
<proteinExistence type="predicted"/>
<feature type="domain" description="Major facilitator superfamily (MFS) profile" evidence="7">
    <location>
        <begin position="36"/>
        <end position="446"/>
    </location>
</feature>
<dbReference type="PANTHER" id="PTHR23508">
    <property type="entry name" value="CARBOXYLIC ACID TRANSPORTER PROTEIN HOMOLOG"/>
    <property type="match status" value="1"/>
</dbReference>
<dbReference type="AlphaFoldDB" id="A0A1M7T515"/>
<feature type="transmembrane region" description="Helical" evidence="6">
    <location>
        <begin position="127"/>
        <end position="148"/>
    </location>
</feature>
<dbReference type="PROSITE" id="PS50850">
    <property type="entry name" value="MFS"/>
    <property type="match status" value="1"/>
</dbReference>
<dbReference type="Pfam" id="PF07690">
    <property type="entry name" value="MFS_1"/>
    <property type="match status" value="1"/>
</dbReference>
<keyword evidence="5 6" id="KW-0472">Membrane</keyword>
<evidence type="ECO:0000259" key="7">
    <source>
        <dbReference type="PROSITE" id="PS50850"/>
    </source>
</evidence>
<evidence type="ECO:0000256" key="3">
    <source>
        <dbReference type="ARBA" id="ARBA00022692"/>
    </source>
</evidence>
<name>A0A1M7T515_9FIRM</name>
<sequence length="458" mass="49727">MSDTTVSKTLENGAARRVNVNKVIDEGKFNKFFFGVFILLLLALIFDGYDMGVYGVTLTSIMADMGISPTQTGLLASAGMYGMMFGALFFGMLSDVIGRKKVIIIGIFIYSIFNALVALISSYHLFVVVRFIAGMGMGAITPVVISLLSEYTPRANRTLLLTMVMIGIPLGQLFSSLAGVAFLEPLGWKALYLFTLVALVVVAFVVSHVPDSMKFYVPRGESKTIKKVLGKANPDFKQVENDIYEISQTNTQKVSITNLFKDGYAGNTIFIWITFFCNLYLFFGVSTWLPKLMTMLGYPLKSSVVFLAVFLLGGVLTTPIVGRLGDKYGYRKVMPPLYLLCAITISLLSFQLPMIVFYIVLFLAGCGVTLIQSITLATVPDFYPLAIRGTAMGWGSAVSRLGSAVAPTVVGVQLSANVPVNVVFLTFIIPAVVGCIAILMTKPNAEMIKSNPSIISKA</sequence>
<organism evidence="8 9">
    <name type="scientific">Desulfitobacterium chlororespirans DSM 11544</name>
    <dbReference type="NCBI Taxonomy" id="1121395"/>
    <lineage>
        <taxon>Bacteria</taxon>
        <taxon>Bacillati</taxon>
        <taxon>Bacillota</taxon>
        <taxon>Clostridia</taxon>
        <taxon>Eubacteriales</taxon>
        <taxon>Desulfitobacteriaceae</taxon>
        <taxon>Desulfitobacterium</taxon>
    </lineage>
</organism>
<evidence type="ECO:0000256" key="5">
    <source>
        <dbReference type="ARBA" id="ARBA00023136"/>
    </source>
</evidence>
<evidence type="ECO:0000256" key="6">
    <source>
        <dbReference type="SAM" id="Phobius"/>
    </source>
</evidence>
<feature type="transmembrane region" description="Helical" evidence="6">
    <location>
        <begin position="72"/>
        <end position="90"/>
    </location>
</feature>
<dbReference type="GO" id="GO:0005886">
    <property type="term" value="C:plasma membrane"/>
    <property type="evidence" value="ECO:0007669"/>
    <property type="project" value="UniProtKB-SubCell"/>
</dbReference>
<dbReference type="InterPro" id="IPR005829">
    <property type="entry name" value="Sugar_transporter_CS"/>
</dbReference>
<dbReference type="Proteomes" id="UP000184010">
    <property type="component" value="Unassembled WGS sequence"/>
</dbReference>
<keyword evidence="4 6" id="KW-1133">Transmembrane helix</keyword>
<feature type="transmembrane region" description="Helical" evidence="6">
    <location>
        <begin position="160"/>
        <end position="183"/>
    </location>
</feature>
<dbReference type="PROSITE" id="PS00217">
    <property type="entry name" value="SUGAR_TRANSPORT_2"/>
    <property type="match status" value="1"/>
</dbReference>
<feature type="transmembrane region" description="Helical" evidence="6">
    <location>
        <begin position="189"/>
        <end position="209"/>
    </location>
</feature>
<gene>
    <name evidence="8" type="ORF">SAMN02745215_01573</name>
</gene>
<feature type="transmembrane region" description="Helical" evidence="6">
    <location>
        <begin position="333"/>
        <end position="350"/>
    </location>
</feature>
<feature type="transmembrane region" description="Helical" evidence="6">
    <location>
        <begin position="303"/>
        <end position="321"/>
    </location>
</feature>
<evidence type="ECO:0000256" key="2">
    <source>
        <dbReference type="ARBA" id="ARBA00022448"/>
    </source>
</evidence>
<keyword evidence="3 6" id="KW-0812">Transmembrane</keyword>
<feature type="transmembrane region" description="Helical" evidence="6">
    <location>
        <begin position="32"/>
        <end position="52"/>
    </location>
</feature>
<protein>
    <submittedName>
        <fullName evidence="8">MFS transporter, AAHS family, benzoate transport protein</fullName>
    </submittedName>
</protein>
<feature type="transmembrane region" description="Helical" evidence="6">
    <location>
        <begin position="102"/>
        <end position="121"/>
    </location>
</feature>
<accession>A0A1M7T515</accession>
<evidence type="ECO:0000313" key="9">
    <source>
        <dbReference type="Proteomes" id="UP000184010"/>
    </source>
</evidence>
<dbReference type="STRING" id="1121395.SAMN02745215_01573"/>
<evidence type="ECO:0000256" key="1">
    <source>
        <dbReference type="ARBA" id="ARBA00004651"/>
    </source>
</evidence>
<feature type="transmembrane region" description="Helical" evidence="6">
    <location>
        <begin position="418"/>
        <end position="440"/>
    </location>
</feature>
<feature type="transmembrane region" description="Helical" evidence="6">
    <location>
        <begin position="264"/>
        <end position="283"/>
    </location>
</feature>
<evidence type="ECO:0000256" key="4">
    <source>
        <dbReference type="ARBA" id="ARBA00022989"/>
    </source>
</evidence>
<dbReference type="InterPro" id="IPR020846">
    <property type="entry name" value="MFS_dom"/>
</dbReference>
<dbReference type="RefSeq" id="WP_242954589.1">
    <property type="nucleotide sequence ID" value="NZ_FRDN01000005.1"/>
</dbReference>
<dbReference type="Gene3D" id="1.20.1250.20">
    <property type="entry name" value="MFS general substrate transporter like domains"/>
    <property type="match status" value="1"/>
</dbReference>
<dbReference type="GO" id="GO:0046943">
    <property type="term" value="F:carboxylic acid transmembrane transporter activity"/>
    <property type="evidence" value="ECO:0007669"/>
    <property type="project" value="TreeGrafter"/>
</dbReference>
<dbReference type="PANTHER" id="PTHR23508:SF10">
    <property type="entry name" value="CARBOXYLIC ACID TRANSPORTER PROTEIN HOMOLOG"/>
    <property type="match status" value="1"/>
</dbReference>
<evidence type="ECO:0000313" key="8">
    <source>
        <dbReference type="EMBL" id="SHN65787.1"/>
    </source>
</evidence>
<dbReference type="InterPro" id="IPR036259">
    <property type="entry name" value="MFS_trans_sf"/>
</dbReference>